<dbReference type="InterPro" id="IPR036034">
    <property type="entry name" value="PDZ_sf"/>
</dbReference>
<dbReference type="InterPro" id="IPR001639">
    <property type="entry name" value="T2SS_protein-GspC"/>
</dbReference>
<comment type="caution">
    <text evidence="13">The sequence shown here is derived from an EMBL/GenBank/DDBJ whole genome shotgun (WGS) entry which is preliminary data.</text>
</comment>
<gene>
    <name evidence="13" type="primary">gspC</name>
    <name evidence="13" type="ORF">C1949_03855</name>
</gene>
<evidence type="ECO:0000313" key="13">
    <source>
        <dbReference type="EMBL" id="POB05827.1"/>
    </source>
</evidence>
<evidence type="ECO:0000256" key="3">
    <source>
        <dbReference type="ARBA" id="ARBA00022448"/>
    </source>
</evidence>
<dbReference type="InterPro" id="IPR041489">
    <property type="entry name" value="PDZ_6"/>
</dbReference>
<evidence type="ECO:0000256" key="4">
    <source>
        <dbReference type="ARBA" id="ARBA00022475"/>
    </source>
</evidence>
<accession>A0A2P4EZF1</accession>
<keyword evidence="3" id="KW-0813">Transport</keyword>
<evidence type="ECO:0000256" key="2">
    <source>
        <dbReference type="ARBA" id="ARBA00007986"/>
    </source>
</evidence>
<evidence type="ECO:0000256" key="7">
    <source>
        <dbReference type="ARBA" id="ARBA00022927"/>
    </source>
</evidence>
<keyword evidence="6" id="KW-0812">Transmembrane</keyword>
<dbReference type="AlphaFoldDB" id="A0A2P4EZF1"/>
<dbReference type="GO" id="GO:0015627">
    <property type="term" value="C:type II protein secretion system complex"/>
    <property type="evidence" value="ECO:0007669"/>
    <property type="project" value="InterPro"/>
</dbReference>
<dbReference type="GO" id="GO:0015628">
    <property type="term" value="P:protein secretion by the type II secretion system"/>
    <property type="evidence" value="ECO:0007669"/>
    <property type="project" value="InterPro"/>
</dbReference>
<reference evidence="13 14" key="1">
    <citation type="submission" date="2018-01" db="EMBL/GenBank/DDBJ databases">
        <title>Draft genome of the type strain Pseudomonas oceani DSM 100277 isolated from the deep water in Okinawa trough, northwestern Pacific Ocean.</title>
        <authorList>
            <person name="Gomila M."/>
            <person name="Mulet M."/>
            <person name="Garcia-Valdes E."/>
            <person name="Lalucat J."/>
        </authorList>
    </citation>
    <scope>NUCLEOTIDE SEQUENCE [LARGE SCALE GENOMIC DNA]</scope>
    <source>
        <strain evidence="13 14">DSM 100277</strain>
    </source>
</reference>
<name>A0A2P4EZF1_9GAMM</name>
<evidence type="ECO:0000256" key="1">
    <source>
        <dbReference type="ARBA" id="ARBA00004533"/>
    </source>
</evidence>
<dbReference type="SUPFAM" id="SSF50156">
    <property type="entry name" value="PDZ domain-like"/>
    <property type="match status" value="1"/>
</dbReference>
<dbReference type="Gene3D" id="2.30.30.830">
    <property type="match status" value="1"/>
</dbReference>
<evidence type="ECO:0000259" key="11">
    <source>
        <dbReference type="Pfam" id="PF11356"/>
    </source>
</evidence>
<organism evidence="13 14">
    <name type="scientific">Halopseudomonas oceani</name>
    <dbReference type="NCBI Taxonomy" id="1708783"/>
    <lineage>
        <taxon>Bacteria</taxon>
        <taxon>Pseudomonadati</taxon>
        <taxon>Pseudomonadota</taxon>
        <taxon>Gammaproteobacteria</taxon>
        <taxon>Pseudomonadales</taxon>
        <taxon>Pseudomonadaceae</taxon>
        <taxon>Halopseudomonas</taxon>
    </lineage>
</organism>
<keyword evidence="5" id="KW-0997">Cell inner membrane</keyword>
<keyword evidence="14" id="KW-1185">Reference proteome</keyword>
<evidence type="ECO:0000256" key="10">
    <source>
        <dbReference type="SAM" id="MobiDB-lite"/>
    </source>
</evidence>
<evidence type="ECO:0000256" key="8">
    <source>
        <dbReference type="ARBA" id="ARBA00022989"/>
    </source>
</evidence>
<keyword evidence="4" id="KW-1003">Cell membrane</keyword>
<proteinExistence type="inferred from homology"/>
<evidence type="ECO:0000256" key="9">
    <source>
        <dbReference type="ARBA" id="ARBA00023136"/>
    </source>
</evidence>
<dbReference type="GO" id="GO:0005886">
    <property type="term" value="C:plasma membrane"/>
    <property type="evidence" value="ECO:0007669"/>
    <property type="project" value="UniProtKB-SubCell"/>
</dbReference>
<dbReference type="Gene3D" id="2.30.42.10">
    <property type="match status" value="1"/>
</dbReference>
<dbReference type="NCBIfam" id="TIGR01713">
    <property type="entry name" value="typeII_sec_gspC"/>
    <property type="match status" value="1"/>
</dbReference>
<feature type="domain" description="Type II secretion system protein GspC N-terminal" evidence="11">
    <location>
        <begin position="96"/>
        <end position="230"/>
    </location>
</feature>
<comment type="subcellular location">
    <subcellularLocation>
        <location evidence="1">Cell inner membrane</location>
    </subcellularLocation>
</comment>
<keyword evidence="7" id="KW-0653">Protein transport</keyword>
<dbReference type="Pfam" id="PF17820">
    <property type="entry name" value="PDZ_6"/>
    <property type="match status" value="1"/>
</dbReference>
<evidence type="ECO:0000256" key="5">
    <source>
        <dbReference type="ARBA" id="ARBA00022519"/>
    </source>
</evidence>
<dbReference type="OrthoDB" id="1491375at2"/>
<dbReference type="Pfam" id="PF11356">
    <property type="entry name" value="T2SSC"/>
    <property type="match status" value="1"/>
</dbReference>
<dbReference type="InterPro" id="IPR024961">
    <property type="entry name" value="T2SS_GspC_N"/>
</dbReference>
<evidence type="ECO:0000313" key="14">
    <source>
        <dbReference type="Proteomes" id="UP000243451"/>
    </source>
</evidence>
<evidence type="ECO:0000259" key="12">
    <source>
        <dbReference type="Pfam" id="PF17820"/>
    </source>
</evidence>
<sequence>MGDLVAGMEPIASVIWSGLSGITSSGGLPSDYIIVTIGTASQSYCRLITIILQRKVSTLSPTALRPITLGILCHGESMPLVARLSLENLVTLVCSLFVLLSAWITGHLVWILLEPQSVLPAPPVLTYSSTATEHGVAQPGFRELALLSPYGRADKAPVAVDAPDTKLSWTLKGVLSDPDPARSAAILVTQGQPEKLYRVGATLPGQVRLEQVLADRVMLMRDGQLETLRLKRNELTSSGHPARSSRAVALPGSDSSQTLAPDGGLARIDREAWLSDPQRFAEVISANPVMVDGALYGIEVSPARNAREFEAAGLQAGDVITDVDGTPVSQIEDYREILRELSGASSVSVSLERDGQPMNITITMD</sequence>
<keyword evidence="9" id="KW-0472">Membrane</keyword>
<dbReference type="EMBL" id="PPSK01000002">
    <property type="protein sequence ID" value="POB05827.1"/>
    <property type="molecule type" value="Genomic_DNA"/>
</dbReference>
<feature type="region of interest" description="Disordered" evidence="10">
    <location>
        <begin position="235"/>
        <end position="258"/>
    </location>
</feature>
<comment type="similarity">
    <text evidence="2">Belongs to the GSP C family.</text>
</comment>
<feature type="domain" description="PDZ" evidence="12">
    <location>
        <begin position="310"/>
        <end position="353"/>
    </location>
</feature>
<protein>
    <submittedName>
        <fullName evidence="13">Type II secretion system protein GspC</fullName>
    </submittedName>
</protein>
<dbReference type="Proteomes" id="UP000243451">
    <property type="component" value="Unassembled WGS sequence"/>
</dbReference>
<keyword evidence="8" id="KW-1133">Transmembrane helix</keyword>
<evidence type="ECO:0000256" key="6">
    <source>
        <dbReference type="ARBA" id="ARBA00022692"/>
    </source>
</evidence>